<dbReference type="AlphaFoldDB" id="A0A0K1QBW9"/>
<evidence type="ECO:0000313" key="3">
    <source>
        <dbReference type="Proteomes" id="UP000064967"/>
    </source>
</evidence>
<proteinExistence type="predicted"/>
<dbReference type="RefSeq" id="WP_146653981.1">
    <property type="nucleotide sequence ID" value="NZ_CP012333.1"/>
</dbReference>
<dbReference type="STRING" id="1391654.AKJ09_09835"/>
<protein>
    <submittedName>
        <fullName evidence="2">Uncharacterized protein</fullName>
    </submittedName>
</protein>
<feature type="region of interest" description="Disordered" evidence="1">
    <location>
        <begin position="187"/>
        <end position="214"/>
    </location>
</feature>
<name>A0A0K1QBW9_9BACT</name>
<accession>A0A0K1QBW9</accession>
<organism evidence="2 3">
    <name type="scientific">Labilithrix luteola</name>
    <dbReference type="NCBI Taxonomy" id="1391654"/>
    <lineage>
        <taxon>Bacteria</taxon>
        <taxon>Pseudomonadati</taxon>
        <taxon>Myxococcota</taxon>
        <taxon>Polyangia</taxon>
        <taxon>Polyangiales</taxon>
        <taxon>Labilitrichaceae</taxon>
        <taxon>Labilithrix</taxon>
    </lineage>
</organism>
<reference evidence="2 3" key="1">
    <citation type="submission" date="2015-08" db="EMBL/GenBank/DDBJ databases">
        <authorList>
            <person name="Babu N.S."/>
            <person name="Beckwith C.J."/>
            <person name="Beseler K.G."/>
            <person name="Brison A."/>
            <person name="Carone J.V."/>
            <person name="Caskin T.P."/>
            <person name="Diamond M."/>
            <person name="Durham M.E."/>
            <person name="Foxe J.M."/>
            <person name="Go M."/>
            <person name="Henderson B.A."/>
            <person name="Jones I.B."/>
            <person name="McGettigan J.A."/>
            <person name="Micheletti S.J."/>
            <person name="Nasrallah M.E."/>
            <person name="Ortiz D."/>
            <person name="Piller C.R."/>
            <person name="Privatt S.R."/>
            <person name="Schneider S.L."/>
            <person name="Sharp S."/>
            <person name="Smith T.C."/>
            <person name="Stanton J.D."/>
            <person name="Ullery H.E."/>
            <person name="Wilson R.J."/>
            <person name="Serrano M.G."/>
            <person name="Buck G."/>
            <person name="Lee V."/>
            <person name="Wang Y."/>
            <person name="Carvalho R."/>
            <person name="Voegtly L."/>
            <person name="Shi R."/>
            <person name="Duckworth R."/>
            <person name="Johnson A."/>
            <person name="Loviza R."/>
            <person name="Walstead R."/>
            <person name="Shah Z."/>
            <person name="Kiflezghi M."/>
            <person name="Wade K."/>
            <person name="Ball S.L."/>
            <person name="Bradley K.W."/>
            <person name="Asai D.J."/>
            <person name="Bowman C.A."/>
            <person name="Russell D.A."/>
            <person name="Pope W.H."/>
            <person name="Jacobs-Sera D."/>
            <person name="Hendrix R.W."/>
            <person name="Hatfull G.F."/>
        </authorList>
    </citation>
    <scope>NUCLEOTIDE SEQUENCE [LARGE SCALE GENOMIC DNA]</scope>
    <source>
        <strain evidence="2 3">DSM 27648</strain>
    </source>
</reference>
<sequence length="214" mass="23628">MMRANLYVMPARDDIEEGLDEVTGEHREVALRVRALLRALDMTQEAFAESSGDPSSDPGGLRRVEINNAANGKSLAKTQRWSEGVARAVGVDPQTAADYLRGRIELAELRRRRETPRRPQPTTVSDLILPTIEHVARTTRAQHGWTDDEVVAASGLARGLTGADLTEEQALDWLHEARDGRSRWTRRYGGAPIEGDDIGGGLSSVPKVNKRRRS</sequence>
<gene>
    <name evidence="2" type="ORF">AKJ09_09835</name>
</gene>
<evidence type="ECO:0000256" key="1">
    <source>
        <dbReference type="SAM" id="MobiDB-lite"/>
    </source>
</evidence>
<keyword evidence="3" id="KW-1185">Reference proteome</keyword>
<evidence type="ECO:0000313" key="2">
    <source>
        <dbReference type="EMBL" id="AKV03172.1"/>
    </source>
</evidence>
<dbReference type="KEGG" id="llu:AKJ09_09835"/>
<dbReference type="Proteomes" id="UP000064967">
    <property type="component" value="Chromosome"/>
</dbReference>
<dbReference type="EMBL" id="CP012333">
    <property type="protein sequence ID" value="AKV03172.1"/>
    <property type="molecule type" value="Genomic_DNA"/>
</dbReference>